<dbReference type="GO" id="GO:0006955">
    <property type="term" value="P:immune response"/>
    <property type="evidence" value="ECO:0007669"/>
    <property type="project" value="InterPro"/>
</dbReference>
<name>A0A3Q1EWX6_9TELE</name>
<dbReference type="OrthoDB" id="8934837at2759"/>
<feature type="domain" description="Chemokine interleukin-8-like" evidence="3">
    <location>
        <begin position="35"/>
        <end position="93"/>
    </location>
</feature>
<dbReference type="InterPro" id="IPR036048">
    <property type="entry name" value="Interleukin_8-like_sf"/>
</dbReference>
<dbReference type="AlphaFoldDB" id="A0A3Q1EWX6"/>
<keyword evidence="5" id="KW-1185">Reference proteome</keyword>
<dbReference type="SUPFAM" id="SSF54117">
    <property type="entry name" value="Interleukin 8-like chemokines"/>
    <property type="match status" value="1"/>
</dbReference>
<reference evidence="4" key="2">
    <citation type="submission" date="2025-09" db="UniProtKB">
        <authorList>
            <consortium name="Ensembl"/>
        </authorList>
    </citation>
    <scope>IDENTIFICATION</scope>
</reference>
<evidence type="ECO:0000259" key="3">
    <source>
        <dbReference type="SMART" id="SM00199"/>
    </source>
</evidence>
<dbReference type="GO" id="GO:0005615">
    <property type="term" value="C:extracellular space"/>
    <property type="evidence" value="ECO:0007669"/>
    <property type="project" value="UniProtKB-KW"/>
</dbReference>
<dbReference type="Proteomes" id="UP000257200">
    <property type="component" value="Unplaced"/>
</dbReference>
<evidence type="ECO:0000313" key="4">
    <source>
        <dbReference type="Ensembl" id="ENSAPOP00000009696.1"/>
    </source>
</evidence>
<reference evidence="4" key="1">
    <citation type="submission" date="2025-08" db="UniProtKB">
        <authorList>
            <consortium name="Ensembl"/>
        </authorList>
    </citation>
    <scope>IDENTIFICATION</scope>
</reference>
<dbReference type="InterPro" id="IPR001811">
    <property type="entry name" value="Chemokine_IL8-like_dom"/>
</dbReference>
<dbReference type="SMART" id="SM00199">
    <property type="entry name" value="SCY"/>
    <property type="match status" value="1"/>
</dbReference>
<dbReference type="InParanoid" id="A0A3Q1EWX6"/>
<sequence length="113" mass="12813">MWSPLSVSRWIFLLTLAVVMVLSASQVDSFGPVVELPCCRNVSARKIPRIKACFEQKPREGCRQHAFLVTSKRGKQWCIDPTAKWLKDKITRGELDCPPDLSILNEVLPFNEA</sequence>
<keyword evidence="1" id="KW-0202">Cytokine</keyword>
<evidence type="ECO:0000313" key="5">
    <source>
        <dbReference type="Proteomes" id="UP000257200"/>
    </source>
</evidence>
<dbReference type="InterPro" id="IPR039809">
    <property type="entry name" value="Chemokine_b/g/d"/>
</dbReference>
<feature type="chain" id="PRO_5018636391" evidence="2">
    <location>
        <begin position="30"/>
        <end position="113"/>
    </location>
</feature>
<dbReference type="PANTHER" id="PTHR12015">
    <property type="entry name" value="SMALL INDUCIBLE CYTOKINE A"/>
    <property type="match status" value="1"/>
</dbReference>
<accession>A0A3Q1EWX6</accession>
<keyword evidence="2" id="KW-0732">Signal</keyword>
<dbReference type="Pfam" id="PF00048">
    <property type="entry name" value="IL8"/>
    <property type="match status" value="1"/>
</dbReference>
<dbReference type="Gene3D" id="2.40.50.40">
    <property type="match status" value="1"/>
</dbReference>
<dbReference type="GO" id="GO:0008009">
    <property type="term" value="F:chemokine activity"/>
    <property type="evidence" value="ECO:0007669"/>
    <property type="project" value="InterPro"/>
</dbReference>
<protein>
    <submittedName>
        <fullName evidence="4">C-C motif chemokine 4-like</fullName>
    </submittedName>
</protein>
<dbReference type="GeneID" id="110969926"/>
<dbReference type="Ensembl" id="ENSAPOT00000001109.1">
    <property type="protein sequence ID" value="ENSAPOP00000009696.1"/>
    <property type="gene ID" value="ENSAPOG00000012009.1"/>
</dbReference>
<organism evidence="4 5">
    <name type="scientific">Acanthochromis polyacanthus</name>
    <name type="common">spiny chromis</name>
    <dbReference type="NCBI Taxonomy" id="80966"/>
    <lineage>
        <taxon>Eukaryota</taxon>
        <taxon>Metazoa</taxon>
        <taxon>Chordata</taxon>
        <taxon>Craniata</taxon>
        <taxon>Vertebrata</taxon>
        <taxon>Euteleostomi</taxon>
        <taxon>Actinopterygii</taxon>
        <taxon>Neopterygii</taxon>
        <taxon>Teleostei</taxon>
        <taxon>Neoteleostei</taxon>
        <taxon>Acanthomorphata</taxon>
        <taxon>Ovalentaria</taxon>
        <taxon>Pomacentridae</taxon>
        <taxon>Acanthochromis</taxon>
    </lineage>
</organism>
<dbReference type="RefSeq" id="XP_022075803.1">
    <property type="nucleotide sequence ID" value="XM_022220111.2"/>
</dbReference>
<proteinExistence type="predicted"/>
<evidence type="ECO:0000256" key="1">
    <source>
        <dbReference type="ARBA" id="ARBA00022514"/>
    </source>
</evidence>
<evidence type="ECO:0000256" key="2">
    <source>
        <dbReference type="SAM" id="SignalP"/>
    </source>
</evidence>
<feature type="signal peptide" evidence="2">
    <location>
        <begin position="1"/>
        <end position="29"/>
    </location>
</feature>
<dbReference type="GeneTree" id="ENSGT00940000178471"/>